<evidence type="ECO:0000313" key="6">
    <source>
        <dbReference type="EMBL" id="ROV58703.1"/>
    </source>
</evidence>
<dbReference type="GO" id="GO:1901135">
    <property type="term" value="P:carbohydrate derivative metabolic process"/>
    <property type="evidence" value="ECO:0007669"/>
    <property type="project" value="InterPro"/>
</dbReference>
<dbReference type="GO" id="GO:0003700">
    <property type="term" value="F:DNA-binding transcription factor activity"/>
    <property type="evidence" value="ECO:0007669"/>
    <property type="project" value="InterPro"/>
</dbReference>
<gene>
    <name evidence="6" type="ORF">EGH82_17115</name>
</gene>
<sequence length="215" mass="23761">MNTFKGIERAIYEYLITHANELHEISAKTIANKALTTTTSVNRVCKKMGYASYTELRYKLVQDLRKQTVVGEEEESQSQRITLVAQALNISPVVYLYSRGASIVSVTYLSRFLSLANIPHLVITDIHQLARAEKGTVVLVSKSGETQAVVDMAHNAKRKGLKVFAISHLGSTLASIANTNLDLEEQVDGISPYSRESQIQILKIIDLIGKTLLEG</sequence>
<feature type="domain" description="SIS" evidence="5">
    <location>
        <begin position="84"/>
        <end position="215"/>
    </location>
</feature>
<protein>
    <submittedName>
        <fullName evidence="6">MurR/RpiR family transcriptional regulator</fullName>
    </submittedName>
</protein>
<dbReference type="InterPro" id="IPR001347">
    <property type="entry name" value="SIS_dom"/>
</dbReference>
<evidence type="ECO:0000256" key="1">
    <source>
        <dbReference type="ARBA" id="ARBA00023015"/>
    </source>
</evidence>
<dbReference type="InterPro" id="IPR047640">
    <property type="entry name" value="RpiR-like"/>
</dbReference>
<dbReference type="RefSeq" id="WP_123783001.1">
    <property type="nucleotide sequence ID" value="NZ_RKIK01000066.1"/>
</dbReference>
<dbReference type="InterPro" id="IPR036388">
    <property type="entry name" value="WH-like_DNA-bd_sf"/>
</dbReference>
<evidence type="ECO:0000259" key="4">
    <source>
        <dbReference type="PROSITE" id="PS51071"/>
    </source>
</evidence>
<keyword evidence="2" id="KW-0238">DNA-binding</keyword>
<dbReference type="SUPFAM" id="SSF46689">
    <property type="entry name" value="Homeodomain-like"/>
    <property type="match status" value="1"/>
</dbReference>
<evidence type="ECO:0000313" key="7">
    <source>
        <dbReference type="Proteomes" id="UP000278792"/>
    </source>
</evidence>
<dbReference type="EMBL" id="RKIK01000066">
    <property type="protein sequence ID" value="ROV58703.1"/>
    <property type="molecule type" value="Genomic_DNA"/>
</dbReference>
<dbReference type="AlphaFoldDB" id="A0A3N3DW37"/>
<evidence type="ECO:0000256" key="3">
    <source>
        <dbReference type="ARBA" id="ARBA00023163"/>
    </source>
</evidence>
<keyword evidence="3" id="KW-0804">Transcription</keyword>
<dbReference type="PROSITE" id="PS51071">
    <property type="entry name" value="HTH_RPIR"/>
    <property type="match status" value="1"/>
</dbReference>
<name>A0A3N3DW37_9VIBR</name>
<reference evidence="6 7" key="1">
    <citation type="submission" date="2018-11" db="EMBL/GenBank/DDBJ databases">
        <title>Vibrio ponticus strain CAIM 1751 pathogenic for the snapper Lutjanus guttatus.</title>
        <authorList>
            <person name="Soto-Rodriguez S."/>
            <person name="Lozano-Olvera R."/>
            <person name="Gomez-Gil B."/>
        </authorList>
    </citation>
    <scope>NUCLEOTIDE SEQUENCE [LARGE SCALE GENOMIC DNA]</scope>
    <source>
        <strain evidence="6 7">CAIM 1751</strain>
    </source>
</reference>
<dbReference type="PANTHER" id="PTHR30514:SF1">
    <property type="entry name" value="HTH-TYPE TRANSCRIPTIONAL REGULATOR HEXR-RELATED"/>
    <property type="match status" value="1"/>
</dbReference>
<dbReference type="CDD" id="cd05013">
    <property type="entry name" value="SIS_RpiR"/>
    <property type="match status" value="1"/>
</dbReference>
<dbReference type="GO" id="GO:0097367">
    <property type="term" value="F:carbohydrate derivative binding"/>
    <property type="evidence" value="ECO:0007669"/>
    <property type="project" value="InterPro"/>
</dbReference>
<comment type="caution">
    <text evidence="6">The sequence shown here is derived from an EMBL/GenBank/DDBJ whole genome shotgun (WGS) entry which is preliminary data.</text>
</comment>
<dbReference type="SUPFAM" id="SSF53697">
    <property type="entry name" value="SIS domain"/>
    <property type="match status" value="1"/>
</dbReference>
<dbReference type="PROSITE" id="PS51464">
    <property type="entry name" value="SIS"/>
    <property type="match status" value="1"/>
</dbReference>
<evidence type="ECO:0000259" key="5">
    <source>
        <dbReference type="PROSITE" id="PS51464"/>
    </source>
</evidence>
<dbReference type="Gene3D" id="3.40.50.10490">
    <property type="entry name" value="Glucose-6-phosphate isomerase like protein, domain 1"/>
    <property type="match status" value="1"/>
</dbReference>
<dbReference type="InterPro" id="IPR009057">
    <property type="entry name" value="Homeodomain-like_sf"/>
</dbReference>
<dbReference type="Pfam" id="PF01418">
    <property type="entry name" value="HTH_6"/>
    <property type="match status" value="1"/>
</dbReference>
<dbReference type="InterPro" id="IPR046348">
    <property type="entry name" value="SIS_dom_sf"/>
</dbReference>
<dbReference type="PANTHER" id="PTHR30514">
    <property type="entry name" value="GLUCOKINASE"/>
    <property type="match status" value="1"/>
</dbReference>
<dbReference type="Gene3D" id="1.10.10.10">
    <property type="entry name" value="Winged helix-like DNA-binding domain superfamily/Winged helix DNA-binding domain"/>
    <property type="match status" value="1"/>
</dbReference>
<organism evidence="6 7">
    <name type="scientific">Vibrio ponticus</name>
    <dbReference type="NCBI Taxonomy" id="265668"/>
    <lineage>
        <taxon>Bacteria</taxon>
        <taxon>Pseudomonadati</taxon>
        <taxon>Pseudomonadota</taxon>
        <taxon>Gammaproteobacteria</taxon>
        <taxon>Vibrionales</taxon>
        <taxon>Vibrionaceae</taxon>
        <taxon>Vibrio</taxon>
    </lineage>
</organism>
<accession>A0A3N3DW37</accession>
<feature type="domain" description="HTH rpiR-type" evidence="4">
    <location>
        <begin position="1"/>
        <end position="67"/>
    </location>
</feature>
<evidence type="ECO:0000256" key="2">
    <source>
        <dbReference type="ARBA" id="ARBA00023125"/>
    </source>
</evidence>
<dbReference type="InterPro" id="IPR035472">
    <property type="entry name" value="RpiR-like_SIS"/>
</dbReference>
<keyword evidence="1" id="KW-0805">Transcription regulation</keyword>
<dbReference type="GO" id="GO:0003677">
    <property type="term" value="F:DNA binding"/>
    <property type="evidence" value="ECO:0007669"/>
    <property type="project" value="UniProtKB-KW"/>
</dbReference>
<dbReference type="Proteomes" id="UP000278792">
    <property type="component" value="Unassembled WGS sequence"/>
</dbReference>
<proteinExistence type="predicted"/>
<dbReference type="InterPro" id="IPR000281">
    <property type="entry name" value="HTH_RpiR"/>
</dbReference>